<evidence type="ECO:0000259" key="10">
    <source>
        <dbReference type="PROSITE" id="PS50893"/>
    </source>
</evidence>
<keyword evidence="11" id="KW-0762">Sugar transport</keyword>
<evidence type="ECO:0000256" key="6">
    <source>
        <dbReference type="ARBA" id="ARBA00022840"/>
    </source>
</evidence>
<keyword evidence="5" id="KW-0547">Nucleotide-binding</keyword>
<evidence type="ECO:0000313" key="11">
    <source>
        <dbReference type="EMBL" id="MBB4963055.1"/>
    </source>
</evidence>
<keyword evidence="7" id="KW-1278">Translocase</keyword>
<dbReference type="PANTHER" id="PTHR43790:SF9">
    <property type="entry name" value="GALACTOFURANOSE TRANSPORTER ATP-BINDING PROTEIN YTFR"/>
    <property type="match status" value="1"/>
</dbReference>
<dbReference type="InterPro" id="IPR017871">
    <property type="entry name" value="ABC_transporter-like_CS"/>
</dbReference>
<dbReference type="GO" id="GO:0005886">
    <property type="term" value="C:plasma membrane"/>
    <property type="evidence" value="ECO:0007669"/>
    <property type="project" value="UniProtKB-SubCell"/>
</dbReference>
<dbReference type="CDD" id="cd03215">
    <property type="entry name" value="ABC_Carb_Monos_II"/>
    <property type="match status" value="1"/>
</dbReference>
<accession>A0A7W7SY18</accession>
<dbReference type="PANTHER" id="PTHR43790">
    <property type="entry name" value="CARBOHYDRATE TRANSPORT ATP-BINDING PROTEIN MG119-RELATED"/>
    <property type="match status" value="1"/>
</dbReference>
<dbReference type="SMART" id="SM00382">
    <property type="entry name" value="AAA"/>
    <property type="match status" value="2"/>
</dbReference>
<dbReference type="GO" id="GO:0005524">
    <property type="term" value="F:ATP binding"/>
    <property type="evidence" value="ECO:0007669"/>
    <property type="project" value="UniProtKB-KW"/>
</dbReference>
<evidence type="ECO:0000256" key="4">
    <source>
        <dbReference type="ARBA" id="ARBA00022737"/>
    </source>
</evidence>
<dbReference type="Pfam" id="PF00005">
    <property type="entry name" value="ABC_tran"/>
    <property type="match status" value="2"/>
</dbReference>
<evidence type="ECO:0000256" key="9">
    <source>
        <dbReference type="SAM" id="MobiDB-lite"/>
    </source>
</evidence>
<name>A0A7W7SY18_9PSEU</name>
<feature type="compositionally biased region" description="Low complexity" evidence="9">
    <location>
        <begin position="530"/>
        <end position="549"/>
    </location>
</feature>
<dbReference type="Gene3D" id="3.40.50.300">
    <property type="entry name" value="P-loop containing nucleotide triphosphate hydrolases"/>
    <property type="match status" value="2"/>
</dbReference>
<dbReference type="FunFam" id="3.40.50.300:FF:000127">
    <property type="entry name" value="Ribose import ATP-binding protein RbsA"/>
    <property type="match status" value="1"/>
</dbReference>
<dbReference type="PROSITE" id="PS50893">
    <property type="entry name" value="ABC_TRANSPORTER_2"/>
    <property type="match status" value="2"/>
</dbReference>
<gene>
    <name evidence="11" type="ORF">F4559_000414</name>
</gene>
<dbReference type="InterPro" id="IPR003439">
    <property type="entry name" value="ABC_transporter-like_ATP-bd"/>
</dbReference>
<dbReference type="InterPro" id="IPR027417">
    <property type="entry name" value="P-loop_NTPase"/>
</dbReference>
<sequence>MSTPAVVLSGITKRFPGVVANSDVHLSVAVGEVHALCGENGAGKSTLMKILYGMQQPDEGTIEIGGTRVRFRTPADAIKAGIGMVHQHFMLADNLTVLENVVLGAESLHGIGAKARARIRELAGSTGLDVDPGVLVERLGVADRQRVEILKVLYRGAKVIILDEPTAVLVPQEVDELFATLRGMKERGFTFLFISHKLDEVRAIADSVTVIRRGTTVGTADPKTVSSRQLAEMMVGSELPSPETRESTVTDRVVLEVADLGLVAEEGTRPVLDGIGLTVHAGEIVGIAGVEGNGQTELVETIMGIRSASHGRVSLSGKDITKLGTLARREAGIGYIPEDRHRQGLLLTQPLWFNRILGHQTRKPVSNGRWLDLAGAKKDTRRIVHEFDVRTPGVDVPAAALSGGNQQKFVVGRELSGDPVLLIAAHPTRGVDVGAQALIWDEIKRARRGGLAVLLISADLDELIGLSDTIKVMLRGRLVADADPSSVTPEDLGSAMTGATTGPEVVGTDPAAPSASGPDPAGSGAGGADPGATGADPADSDSAPTGADPAPDDPDRSNPSGRHRADLGAPDAGGTGATAPDPEGQ</sequence>
<keyword evidence="8" id="KW-0472">Membrane</keyword>
<evidence type="ECO:0000256" key="7">
    <source>
        <dbReference type="ARBA" id="ARBA00022967"/>
    </source>
</evidence>
<dbReference type="EMBL" id="JACHJS010000001">
    <property type="protein sequence ID" value="MBB4963055.1"/>
    <property type="molecule type" value="Genomic_DNA"/>
</dbReference>
<comment type="caution">
    <text evidence="11">The sequence shown here is derived from an EMBL/GenBank/DDBJ whole genome shotgun (WGS) entry which is preliminary data.</text>
</comment>
<reference evidence="11 12" key="1">
    <citation type="submission" date="2020-08" db="EMBL/GenBank/DDBJ databases">
        <title>Sequencing the genomes of 1000 actinobacteria strains.</title>
        <authorList>
            <person name="Klenk H.-P."/>
        </authorList>
    </citation>
    <scope>NUCLEOTIDE SEQUENCE [LARGE SCALE GENOMIC DNA]</scope>
    <source>
        <strain evidence="11 12">DSM 45084</strain>
    </source>
</reference>
<protein>
    <submittedName>
        <fullName evidence="11">Simple sugar transport system ATP-binding protein</fullName>
    </submittedName>
</protein>
<dbReference type="RefSeq" id="WP_184665887.1">
    <property type="nucleotide sequence ID" value="NZ_BAABAI010000004.1"/>
</dbReference>
<dbReference type="AlphaFoldDB" id="A0A7W7SY18"/>
<dbReference type="SUPFAM" id="SSF52540">
    <property type="entry name" value="P-loop containing nucleoside triphosphate hydrolases"/>
    <property type="match status" value="2"/>
</dbReference>
<dbReference type="PROSITE" id="PS00211">
    <property type="entry name" value="ABC_TRANSPORTER_1"/>
    <property type="match status" value="1"/>
</dbReference>
<dbReference type="InterPro" id="IPR003593">
    <property type="entry name" value="AAA+_ATPase"/>
</dbReference>
<keyword evidence="12" id="KW-1185">Reference proteome</keyword>
<feature type="domain" description="ABC transporter" evidence="10">
    <location>
        <begin position="255"/>
        <end position="500"/>
    </location>
</feature>
<keyword evidence="2" id="KW-0813">Transport</keyword>
<evidence type="ECO:0000256" key="5">
    <source>
        <dbReference type="ARBA" id="ARBA00022741"/>
    </source>
</evidence>
<dbReference type="InterPro" id="IPR050107">
    <property type="entry name" value="ABC_carbohydrate_import_ATPase"/>
</dbReference>
<evidence type="ECO:0000256" key="8">
    <source>
        <dbReference type="ARBA" id="ARBA00023136"/>
    </source>
</evidence>
<comment type="subcellular location">
    <subcellularLocation>
        <location evidence="1">Cell membrane</location>
        <topology evidence="1">Peripheral membrane protein</topology>
    </subcellularLocation>
</comment>
<feature type="region of interest" description="Disordered" evidence="9">
    <location>
        <begin position="483"/>
        <end position="585"/>
    </location>
</feature>
<organism evidence="11 12">
    <name type="scientific">Saccharothrix violaceirubra</name>
    <dbReference type="NCBI Taxonomy" id="413306"/>
    <lineage>
        <taxon>Bacteria</taxon>
        <taxon>Bacillati</taxon>
        <taxon>Actinomycetota</taxon>
        <taxon>Actinomycetes</taxon>
        <taxon>Pseudonocardiales</taxon>
        <taxon>Pseudonocardiaceae</taxon>
        <taxon>Saccharothrix</taxon>
    </lineage>
</organism>
<dbReference type="CDD" id="cd03216">
    <property type="entry name" value="ABC_Carb_Monos_I"/>
    <property type="match status" value="1"/>
</dbReference>
<evidence type="ECO:0000256" key="2">
    <source>
        <dbReference type="ARBA" id="ARBA00022448"/>
    </source>
</evidence>
<keyword evidence="4" id="KW-0677">Repeat</keyword>
<keyword evidence="6 11" id="KW-0067">ATP-binding</keyword>
<evidence type="ECO:0000313" key="12">
    <source>
        <dbReference type="Proteomes" id="UP000542674"/>
    </source>
</evidence>
<feature type="compositionally biased region" description="Low complexity" evidence="9">
    <location>
        <begin position="507"/>
        <end position="522"/>
    </location>
</feature>
<dbReference type="GO" id="GO:0016887">
    <property type="term" value="F:ATP hydrolysis activity"/>
    <property type="evidence" value="ECO:0007669"/>
    <property type="project" value="InterPro"/>
</dbReference>
<evidence type="ECO:0000256" key="3">
    <source>
        <dbReference type="ARBA" id="ARBA00022475"/>
    </source>
</evidence>
<evidence type="ECO:0000256" key="1">
    <source>
        <dbReference type="ARBA" id="ARBA00004202"/>
    </source>
</evidence>
<proteinExistence type="predicted"/>
<dbReference type="Proteomes" id="UP000542674">
    <property type="component" value="Unassembled WGS sequence"/>
</dbReference>
<keyword evidence="3" id="KW-1003">Cell membrane</keyword>
<feature type="domain" description="ABC transporter" evidence="10">
    <location>
        <begin position="6"/>
        <end position="238"/>
    </location>
</feature>